<evidence type="ECO:0000256" key="1">
    <source>
        <dbReference type="ARBA" id="ARBA00038376"/>
    </source>
</evidence>
<keyword evidence="4" id="KW-1185">Reference proteome</keyword>
<dbReference type="InterPro" id="IPR051606">
    <property type="entry name" value="Polyketide_Oxido-like"/>
</dbReference>
<dbReference type="HOGENOM" id="CLU_025711_4_3_1"/>
<dbReference type="InParanoid" id="A0A0C3GS63"/>
<name>A0A0C3GS63_OIDMZ</name>
<dbReference type="OrthoDB" id="10254221at2759"/>
<dbReference type="InterPro" id="IPR016040">
    <property type="entry name" value="NAD(P)-bd_dom"/>
</dbReference>
<gene>
    <name evidence="3" type="ORF">OIDMADRAFT_136749</name>
</gene>
<dbReference type="InterPro" id="IPR036291">
    <property type="entry name" value="NAD(P)-bd_dom_sf"/>
</dbReference>
<dbReference type="Gene3D" id="3.40.50.720">
    <property type="entry name" value="NAD(P)-binding Rossmann-like Domain"/>
    <property type="match status" value="1"/>
</dbReference>
<reference evidence="3 4" key="1">
    <citation type="submission" date="2014-04" db="EMBL/GenBank/DDBJ databases">
        <authorList>
            <consortium name="DOE Joint Genome Institute"/>
            <person name="Kuo A."/>
            <person name="Martino E."/>
            <person name="Perotto S."/>
            <person name="Kohler A."/>
            <person name="Nagy L.G."/>
            <person name="Floudas D."/>
            <person name="Copeland A."/>
            <person name="Barry K.W."/>
            <person name="Cichocki N."/>
            <person name="Veneault-Fourrey C."/>
            <person name="LaButti K."/>
            <person name="Lindquist E.A."/>
            <person name="Lipzen A."/>
            <person name="Lundell T."/>
            <person name="Morin E."/>
            <person name="Murat C."/>
            <person name="Sun H."/>
            <person name="Tunlid A."/>
            <person name="Henrissat B."/>
            <person name="Grigoriev I.V."/>
            <person name="Hibbett D.S."/>
            <person name="Martin F."/>
            <person name="Nordberg H.P."/>
            <person name="Cantor M.N."/>
            <person name="Hua S.X."/>
        </authorList>
    </citation>
    <scope>NUCLEOTIDE SEQUENCE [LARGE SCALE GENOMIC DNA]</scope>
    <source>
        <strain evidence="3 4">Zn</strain>
    </source>
</reference>
<dbReference type="PANTHER" id="PTHR43355">
    <property type="entry name" value="FLAVIN REDUCTASE (NADPH)"/>
    <property type="match status" value="1"/>
</dbReference>
<protein>
    <recommendedName>
        <fullName evidence="2">NAD(P)-binding domain-containing protein</fullName>
    </recommendedName>
</protein>
<dbReference type="AlphaFoldDB" id="A0A0C3GS63"/>
<reference evidence="4" key="2">
    <citation type="submission" date="2015-01" db="EMBL/GenBank/DDBJ databases">
        <title>Evolutionary Origins and Diversification of the Mycorrhizal Mutualists.</title>
        <authorList>
            <consortium name="DOE Joint Genome Institute"/>
            <consortium name="Mycorrhizal Genomics Consortium"/>
            <person name="Kohler A."/>
            <person name="Kuo A."/>
            <person name="Nagy L.G."/>
            <person name="Floudas D."/>
            <person name="Copeland A."/>
            <person name="Barry K.W."/>
            <person name="Cichocki N."/>
            <person name="Veneault-Fourrey C."/>
            <person name="LaButti K."/>
            <person name="Lindquist E.A."/>
            <person name="Lipzen A."/>
            <person name="Lundell T."/>
            <person name="Morin E."/>
            <person name="Murat C."/>
            <person name="Riley R."/>
            <person name="Ohm R."/>
            <person name="Sun H."/>
            <person name="Tunlid A."/>
            <person name="Henrissat B."/>
            <person name="Grigoriev I.V."/>
            <person name="Hibbett D.S."/>
            <person name="Martin F."/>
        </authorList>
    </citation>
    <scope>NUCLEOTIDE SEQUENCE [LARGE SCALE GENOMIC DNA]</scope>
    <source>
        <strain evidence="4">Zn</strain>
    </source>
</reference>
<comment type="similarity">
    <text evidence="1">Belongs to the avfA family.</text>
</comment>
<dbReference type="STRING" id="913774.A0A0C3GS63"/>
<dbReference type="EMBL" id="KN832891">
    <property type="protein sequence ID" value="KIM94119.1"/>
    <property type="molecule type" value="Genomic_DNA"/>
</dbReference>
<dbReference type="PANTHER" id="PTHR43355:SF2">
    <property type="entry name" value="FLAVIN REDUCTASE (NADPH)"/>
    <property type="match status" value="1"/>
</dbReference>
<dbReference type="Pfam" id="PF13460">
    <property type="entry name" value="NAD_binding_10"/>
    <property type="match status" value="1"/>
</dbReference>
<proteinExistence type="inferred from homology"/>
<evidence type="ECO:0000313" key="4">
    <source>
        <dbReference type="Proteomes" id="UP000054321"/>
    </source>
</evidence>
<dbReference type="Proteomes" id="UP000054321">
    <property type="component" value="Unassembled WGS sequence"/>
</dbReference>
<dbReference type="SUPFAM" id="SSF51735">
    <property type="entry name" value="NAD(P)-binding Rossmann-fold domains"/>
    <property type="match status" value="1"/>
</dbReference>
<organism evidence="3 4">
    <name type="scientific">Oidiodendron maius (strain Zn)</name>
    <dbReference type="NCBI Taxonomy" id="913774"/>
    <lineage>
        <taxon>Eukaryota</taxon>
        <taxon>Fungi</taxon>
        <taxon>Dikarya</taxon>
        <taxon>Ascomycota</taxon>
        <taxon>Pezizomycotina</taxon>
        <taxon>Leotiomycetes</taxon>
        <taxon>Leotiomycetes incertae sedis</taxon>
        <taxon>Myxotrichaceae</taxon>
        <taxon>Oidiodendron</taxon>
    </lineage>
</organism>
<dbReference type="GO" id="GO:0016646">
    <property type="term" value="F:oxidoreductase activity, acting on the CH-NH group of donors, NAD or NADP as acceptor"/>
    <property type="evidence" value="ECO:0007669"/>
    <property type="project" value="TreeGrafter"/>
</dbReference>
<feature type="domain" description="NAD(P)-binding" evidence="2">
    <location>
        <begin position="11"/>
        <end position="217"/>
    </location>
</feature>
<accession>A0A0C3GS63</accession>
<evidence type="ECO:0000313" key="3">
    <source>
        <dbReference type="EMBL" id="KIM94119.1"/>
    </source>
</evidence>
<evidence type="ECO:0000259" key="2">
    <source>
        <dbReference type="Pfam" id="PF13460"/>
    </source>
</evidence>
<sequence length="242" mass="26683">MNSEKGILVLGATGPAGICLLRELLHRGHHAIAYVRNPGKIPLELASSPKLEVIPGELTESKKLASAISKCTAVISFLGSSGSKVDDVKLFASYYSDYIFPTMRAYSVQRIYAMGTISIRRPEDQPSALRWLAIAIFGRVYPKMLATMLEIEKVFDTKADNLEWLLFRIASIPGKSDETSWRKDREDGDTFVGWVAESGWSFSQKRAALARWLVDAVEGKADTWIGKMPAVSKLAGSKANLE</sequence>